<organism evidence="1 2">
    <name type="scientific">Pluteus cervinus</name>
    <dbReference type="NCBI Taxonomy" id="181527"/>
    <lineage>
        <taxon>Eukaryota</taxon>
        <taxon>Fungi</taxon>
        <taxon>Dikarya</taxon>
        <taxon>Basidiomycota</taxon>
        <taxon>Agaricomycotina</taxon>
        <taxon>Agaricomycetes</taxon>
        <taxon>Agaricomycetidae</taxon>
        <taxon>Agaricales</taxon>
        <taxon>Pluteineae</taxon>
        <taxon>Pluteaceae</taxon>
        <taxon>Pluteus</taxon>
    </lineage>
</organism>
<protein>
    <submittedName>
        <fullName evidence="1">Uncharacterized protein</fullName>
    </submittedName>
</protein>
<evidence type="ECO:0000313" key="1">
    <source>
        <dbReference type="EMBL" id="TFK62452.1"/>
    </source>
</evidence>
<name>A0ACD3AC82_9AGAR</name>
<proteinExistence type="predicted"/>
<reference evidence="1 2" key="1">
    <citation type="journal article" date="2019" name="Nat. Ecol. Evol.">
        <title>Megaphylogeny resolves global patterns of mushroom evolution.</title>
        <authorList>
            <person name="Varga T."/>
            <person name="Krizsan K."/>
            <person name="Foldi C."/>
            <person name="Dima B."/>
            <person name="Sanchez-Garcia M."/>
            <person name="Sanchez-Ramirez S."/>
            <person name="Szollosi G.J."/>
            <person name="Szarkandi J.G."/>
            <person name="Papp V."/>
            <person name="Albert L."/>
            <person name="Andreopoulos W."/>
            <person name="Angelini C."/>
            <person name="Antonin V."/>
            <person name="Barry K.W."/>
            <person name="Bougher N.L."/>
            <person name="Buchanan P."/>
            <person name="Buyck B."/>
            <person name="Bense V."/>
            <person name="Catcheside P."/>
            <person name="Chovatia M."/>
            <person name="Cooper J."/>
            <person name="Damon W."/>
            <person name="Desjardin D."/>
            <person name="Finy P."/>
            <person name="Geml J."/>
            <person name="Haridas S."/>
            <person name="Hughes K."/>
            <person name="Justo A."/>
            <person name="Karasinski D."/>
            <person name="Kautmanova I."/>
            <person name="Kiss B."/>
            <person name="Kocsube S."/>
            <person name="Kotiranta H."/>
            <person name="LaButti K.M."/>
            <person name="Lechner B.E."/>
            <person name="Liimatainen K."/>
            <person name="Lipzen A."/>
            <person name="Lukacs Z."/>
            <person name="Mihaltcheva S."/>
            <person name="Morgado L.N."/>
            <person name="Niskanen T."/>
            <person name="Noordeloos M.E."/>
            <person name="Ohm R.A."/>
            <person name="Ortiz-Santana B."/>
            <person name="Ovrebo C."/>
            <person name="Racz N."/>
            <person name="Riley R."/>
            <person name="Savchenko A."/>
            <person name="Shiryaev A."/>
            <person name="Soop K."/>
            <person name="Spirin V."/>
            <person name="Szebenyi C."/>
            <person name="Tomsovsky M."/>
            <person name="Tulloss R.E."/>
            <person name="Uehling J."/>
            <person name="Grigoriev I.V."/>
            <person name="Vagvolgyi C."/>
            <person name="Papp T."/>
            <person name="Martin F.M."/>
            <person name="Miettinen O."/>
            <person name="Hibbett D.S."/>
            <person name="Nagy L.G."/>
        </authorList>
    </citation>
    <scope>NUCLEOTIDE SEQUENCE [LARGE SCALE GENOMIC DNA]</scope>
    <source>
        <strain evidence="1 2">NL-1719</strain>
    </source>
</reference>
<dbReference type="EMBL" id="ML208580">
    <property type="protein sequence ID" value="TFK62452.1"/>
    <property type="molecule type" value="Genomic_DNA"/>
</dbReference>
<gene>
    <name evidence="1" type="ORF">BDN72DRAFT_862820</name>
</gene>
<evidence type="ECO:0000313" key="2">
    <source>
        <dbReference type="Proteomes" id="UP000308600"/>
    </source>
</evidence>
<accession>A0ACD3AC82</accession>
<sequence length="416" mass="46091">MGGEAVELVPAVEHNDVPVKDNVASAVLHLYQLQFPHRPPKPSPHSPAQPTASQPLENLKTHVEVAEPLPPRPSPAEPSWTLEPMPSPVTDNQIKLVEGHPVGEEAGEGYGQGPVTETTKKPELKDDEHVLSSSTLLEKGGRVELRWEGRELRVEDFNWRGSGGGLHNAARAPIIGLGALDVDSKAQQNAPSVSTSQHSSAVHLAVNRTESATFTQFPIPRHRASRYLRLKHVQNSAKDYLRECFAETSKISITYTSTPSFSSRQQLVLWLQCQVMILVRPQSFLTYDAVTIRAFNATTLPSVSSRDGPLRQCSTASQILHNLSSDVPFPFVARWLALHPKLFYVITGTHTAVLSVKCVRTNVITIAQHTQSFENQECVILPAEHRPLPWGSLAERDWMDWEREAQMVGYTTEVES</sequence>
<dbReference type="Proteomes" id="UP000308600">
    <property type="component" value="Unassembled WGS sequence"/>
</dbReference>
<keyword evidence="2" id="KW-1185">Reference proteome</keyword>